<dbReference type="GO" id="GO:0008168">
    <property type="term" value="F:methyltransferase activity"/>
    <property type="evidence" value="ECO:0007669"/>
    <property type="project" value="UniProtKB-KW"/>
</dbReference>
<dbReference type="NCBIfam" id="TIGR00675">
    <property type="entry name" value="dcm"/>
    <property type="match status" value="1"/>
</dbReference>
<dbReference type="AlphaFoldDB" id="A0A1Z5J7J6"/>
<dbReference type="PANTHER" id="PTHR46098">
    <property type="entry name" value="TRNA (CYTOSINE(38)-C(5))-METHYLTRANSFERASE"/>
    <property type="match status" value="1"/>
</dbReference>
<gene>
    <name evidence="6" type="ORF">FisN_11Lh044</name>
</gene>
<evidence type="ECO:0000256" key="4">
    <source>
        <dbReference type="PROSITE-ProRule" id="PRU01016"/>
    </source>
</evidence>
<dbReference type="EC" id="2.1.1.204" evidence="6"/>
<dbReference type="EMBL" id="BDSP01000013">
    <property type="protein sequence ID" value="GAX09967.1"/>
    <property type="molecule type" value="Genomic_DNA"/>
</dbReference>
<name>A0A1Z5J7J6_FISSO</name>
<comment type="similarity">
    <text evidence="4 5">Belongs to the class I-like SAM-binding methyltransferase superfamily. C5-methyltransferase family.</text>
</comment>
<dbReference type="Proteomes" id="UP000198406">
    <property type="component" value="Unassembled WGS sequence"/>
</dbReference>
<dbReference type="InterPro" id="IPR001525">
    <property type="entry name" value="C5_MeTfrase"/>
</dbReference>
<keyword evidence="7" id="KW-1185">Reference proteome</keyword>
<sequence length="386" mass="44297">MTRRSNETVRMMEFFSGIGGMRCAVEQVISTKTLLCRAFDIFDEANAVYRHNFRDDSVSVDFPTGVSTKLVEQLRPDDIPASDLWTMSPPCQPFTTTRFAKQKDLDDRRTAGFQALLKLLCALPSDKRPRWIFLENVPGFLQSRARTFLHEHLKLAGYPSWSEFVLSPVDLGIPNQRTRYYIMTEFGSRRFDNHCSTCCEDLSPFLVSESSDIHSKKRKRETSSFRRKLGSFVDKSLHQKSPRWNQFVLSDEILSKDWARELPIVRLSNEDNDNKEGSTRMTYCFTAGYGRQLHKSTGSILFVPKEQSLSSSQEEQGRDNDSSMVERYSNQLRRFSPEELLGLFGFPRNFAFPDSTGLEHRYRLVGNSINLFVVSALLKELLGGEA</sequence>
<accession>A0A1Z5J7J6</accession>
<comment type="caution">
    <text evidence="6">The sequence shown here is derived from an EMBL/GenBank/DDBJ whole genome shotgun (WGS) entry which is preliminary data.</text>
</comment>
<organism evidence="6 7">
    <name type="scientific">Fistulifera solaris</name>
    <name type="common">Oleaginous diatom</name>
    <dbReference type="NCBI Taxonomy" id="1519565"/>
    <lineage>
        <taxon>Eukaryota</taxon>
        <taxon>Sar</taxon>
        <taxon>Stramenopiles</taxon>
        <taxon>Ochrophyta</taxon>
        <taxon>Bacillariophyta</taxon>
        <taxon>Bacillariophyceae</taxon>
        <taxon>Bacillariophycidae</taxon>
        <taxon>Naviculales</taxon>
        <taxon>Naviculaceae</taxon>
        <taxon>Fistulifera</taxon>
    </lineage>
</organism>
<dbReference type="PRINTS" id="PR00105">
    <property type="entry name" value="C5METTRFRASE"/>
</dbReference>
<proteinExistence type="inferred from homology"/>
<protein>
    <submittedName>
        <fullName evidence="6">tRNA (Cytosine38-C5)-methyltransferase</fullName>
        <ecNumber evidence="6">2.1.1.204</ecNumber>
    </submittedName>
</protein>
<evidence type="ECO:0000256" key="5">
    <source>
        <dbReference type="RuleBase" id="RU000416"/>
    </source>
</evidence>
<dbReference type="SUPFAM" id="SSF53335">
    <property type="entry name" value="S-adenosyl-L-methionine-dependent methyltransferases"/>
    <property type="match status" value="1"/>
</dbReference>
<keyword evidence="2 4" id="KW-0808">Transferase</keyword>
<dbReference type="InterPro" id="IPR050750">
    <property type="entry name" value="C5-MTase"/>
</dbReference>
<dbReference type="InterPro" id="IPR029063">
    <property type="entry name" value="SAM-dependent_MTases_sf"/>
</dbReference>
<evidence type="ECO:0000313" key="6">
    <source>
        <dbReference type="EMBL" id="GAX09967.1"/>
    </source>
</evidence>
<evidence type="ECO:0000256" key="3">
    <source>
        <dbReference type="ARBA" id="ARBA00022691"/>
    </source>
</evidence>
<dbReference type="PROSITE" id="PS51679">
    <property type="entry name" value="SAM_MT_C5"/>
    <property type="match status" value="1"/>
</dbReference>
<dbReference type="Pfam" id="PF00145">
    <property type="entry name" value="DNA_methylase"/>
    <property type="match status" value="1"/>
</dbReference>
<dbReference type="Gene3D" id="3.90.120.10">
    <property type="entry name" value="DNA Methylase, subunit A, domain 2"/>
    <property type="match status" value="1"/>
</dbReference>
<evidence type="ECO:0000256" key="1">
    <source>
        <dbReference type="ARBA" id="ARBA00022603"/>
    </source>
</evidence>
<keyword evidence="3 4" id="KW-0949">S-adenosyl-L-methionine</keyword>
<reference evidence="6 7" key="1">
    <citation type="journal article" date="2015" name="Plant Cell">
        <title>Oil accumulation by the oleaginous diatom Fistulifera solaris as revealed by the genome and transcriptome.</title>
        <authorList>
            <person name="Tanaka T."/>
            <person name="Maeda Y."/>
            <person name="Veluchamy A."/>
            <person name="Tanaka M."/>
            <person name="Abida H."/>
            <person name="Marechal E."/>
            <person name="Bowler C."/>
            <person name="Muto M."/>
            <person name="Sunaga Y."/>
            <person name="Tanaka M."/>
            <person name="Yoshino T."/>
            <person name="Taniguchi T."/>
            <person name="Fukuda Y."/>
            <person name="Nemoto M."/>
            <person name="Matsumoto M."/>
            <person name="Wong P.S."/>
            <person name="Aburatani S."/>
            <person name="Fujibuchi W."/>
        </authorList>
    </citation>
    <scope>NUCLEOTIDE SEQUENCE [LARGE SCALE GENOMIC DNA]</scope>
    <source>
        <strain evidence="6 7">JPCC DA0580</strain>
    </source>
</reference>
<dbReference type="Gene3D" id="3.40.50.150">
    <property type="entry name" value="Vaccinia Virus protein VP39"/>
    <property type="match status" value="1"/>
</dbReference>
<dbReference type="PANTHER" id="PTHR46098:SF1">
    <property type="entry name" value="TRNA (CYTOSINE(38)-C(5))-METHYLTRANSFERASE"/>
    <property type="match status" value="1"/>
</dbReference>
<evidence type="ECO:0000256" key="2">
    <source>
        <dbReference type="ARBA" id="ARBA00022679"/>
    </source>
</evidence>
<keyword evidence="1 4" id="KW-0489">Methyltransferase</keyword>
<feature type="active site" evidence="4">
    <location>
        <position position="91"/>
    </location>
</feature>
<dbReference type="GO" id="GO:0032259">
    <property type="term" value="P:methylation"/>
    <property type="evidence" value="ECO:0007669"/>
    <property type="project" value="UniProtKB-KW"/>
</dbReference>
<evidence type="ECO:0000313" key="7">
    <source>
        <dbReference type="Proteomes" id="UP000198406"/>
    </source>
</evidence>
<dbReference type="InParanoid" id="A0A1Z5J7J6"/>
<dbReference type="OrthoDB" id="414133at2759"/>